<dbReference type="Proteomes" id="UP000263642">
    <property type="component" value="Unassembled WGS sequence"/>
</dbReference>
<sequence>MKRKERIYLSLFAVTAVGYFPFAHWISTTPVGTTLFLWLVVFYGIAFLVALLAIPASLMCLLFKRYRRDALLILILSLIYIPGCIYGIQLGQQVRMARMAAFADRSQFLVEAIEAYTRDHARPPETLKQLVPDYLTTVPGTGMMAYPEYKYYVSADYQWWPEQNPWILLVRTPSGGPNWDMMLYFPKQDYPENGYGGWLERVGDWAYVHE</sequence>
<reference evidence="2 3" key="1">
    <citation type="journal article" date="2018" name="Nat. Biotechnol.">
        <title>A standardized bacterial taxonomy based on genome phylogeny substantially revises the tree of life.</title>
        <authorList>
            <person name="Parks D.H."/>
            <person name="Chuvochina M."/>
            <person name="Waite D.W."/>
            <person name="Rinke C."/>
            <person name="Skarshewski A."/>
            <person name="Chaumeil P.A."/>
            <person name="Hugenholtz P."/>
        </authorList>
    </citation>
    <scope>NUCLEOTIDE SEQUENCE [LARGE SCALE GENOMIC DNA]</scope>
    <source>
        <strain evidence="2">UBA9375</strain>
    </source>
</reference>
<keyword evidence="1" id="KW-0472">Membrane</keyword>
<feature type="transmembrane region" description="Helical" evidence="1">
    <location>
        <begin position="70"/>
        <end position="88"/>
    </location>
</feature>
<comment type="caution">
    <text evidence="2">The sequence shown here is derived from an EMBL/GenBank/DDBJ whole genome shotgun (WGS) entry which is preliminary data.</text>
</comment>
<keyword evidence="1" id="KW-0812">Transmembrane</keyword>
<evidence type="ECO:0000313" key="2">
    <source>
        <dbReference type="EMBL" id="HCO26186.1"/>
    </source>
</evidence>
<accession>A0A3D3RC59</accession>
<feature type="transmembrane region" description="Helical" evidence="1">
    <location>
        <begin position="7"/>
        <end position="26"/>
    </location>
</feature>
<keyword evidence="1" id="KW-1133">Transmembrane helix</keyword>
<proteinExistence type="predicted"/>
<evidence type="ECO:0000256" key="1">
    <source>
        <dbReference type="SAM" id="Phobius"/>
    </source>
</evidence>
<dbReference type="EMBL" id="DQAY01000152">
    <property type="protein sequence ID" value="HCO26186.1"/>
    <property type="molecule type" value="Genomic_DNA"/>
</dbReference>
<dbReference type="AlphaFoldDB" id="A0A3D3RC59"/>
<organism evidence="2 3">
    <name type="scientific">Gimesia maris</name>
    <dbReference type="NCBI Taxonomy" id="122"/>
    <lineage>
        <taxon>Bacteria</taxon>
        <taxon>Pseudomonadati</taxon>
        <taxon>Planctomycetota</taxon>
        <taxon>Planctomycetia</taxon>
        <taxon>Planctomycetales</taxon>
        <taxon>Planctomycetaceae</taxon>
        <taxon>Gimesia</taxon>
    </lineage>
</organism>
<evidence type="ECO:0000313" key="3">
    <source>
        <dbReference type="Proteomes" id="UP000263642"/>
    </source>
</evidence>
<protein>
    <submittedName>
        <fullName evidence="2">Uncharacterized protein</fullName>
    </submittedName>
</protein>
<feature type="transmembrane region" description="Helical" evidence="1">
    <location>
        <begin position="38"/>
        <end position="63"/>
    </location>
</feature>
<name>A0A3D3RC59_9PLAN</name>
<gene>
    <name evidence="2" type="ORF">DIT97_25365</name>
</gene>